<accession>A0ABR2WQ62</accession>
<comment type="caution">
    <text evidence="2">The sequence shown here is derived from an EMBL/GenBank/DDBJ whole genome shotgun (WGS) entry which is preliminary data.</text>
</comment>
<dbReference type="PANTHER" id="PTHR21541:SF3">
    <property type="entry name" value="STRUCTURE-SPECIFIC ENDONUCLEASE SUBUNIT SLX4"/>
    <property type="match status" value="1"/>
</dbReference>
<name>A0ABR2WQ62_9FUNG</name>
<gene>
    <name evidence="2" type="ORF">K7432_009471</name>
</gene>
<organism evidence="2 3">
    <name type="scientific">Basidiobolus ranarum</name>
    <dbReference type="NCBI Taxonomy" id="34480"/>
    <lineage>
        <taxon>Eukaryota</taxon>
        <taxon>Fungi</taxon>
        <taxon>Fungi incertae sedis</taxon>
        <taxon>Zoopagomycota</taxon>
        <taxon>Entomophthoromycotina</taxon>
        <taxon>Basidiobolomycetes</taxon>
        <taxon>Basidiobolales</taxon>
        <taxon>Basidiobolaceae</taxon>
        <taxon>Basidiobolus</taxon>
    </lineage>
</organism>
<dbReference type="PANTHER" id="PTHR21541">
    <property type="entry name" value="BTB POZ DOMAIN CONTAINING 12"/>
    <property type="match status" value="1"/>
</dbReference>
<evidence type="ECO:0000313" key="2">
    <source>
        <dbReference type="EMBL" id="KAK9763650.1"/>
    </source>
</evidence>
<dbReference type="Proteomes" id="UP001479436">
    <property type="component" value="Unassembled WGS sequence"/>
</dbReference>
<proteinExistence type="predicted"/>
<dbReference type="EMBL" id="JASJQH010000587">
    <property type="protein sequence ID" value="KAK9763650.1"/>
    <property type="molecule type" value="Genomic_DNA"/>
</dbReference>
<feature type="region of interest" description="Disordered" evidence="1">
    <location>
        <begin position="335"/>
        <end position="367"/>
    </location>
</feature>
<feature type="region of interest" description="Disordered" evidence="1">
    <location>
        <begin position="138"/>
        <end position="161"/>
    </location>
</feature>
<protein>
    <submittedName>
        <fullName evidence="2">Uncharacterized protein</fullName>
    </submittedName>
</protein>
<sequence length="743" mass="84672">MDDDQDDFRELKITTKSKYQKTKQKLLENKENSEVKPRREIKSNKKCLGTRRRKVTKATSVEKEEVNKPLFSIVGTLDRSDTYPNSRQIQRKKVTVNEKVEIPPEMTVDTSASLVSKYFGSTTTSLKSRRLKLKSLHTDSTNNRNPMLPKVSLSPKQEDTGERCEVVSKESKWERFLSQDEATVTHGFISASRLLADEHEVIPQTPTSQLSKFSYFSDDPSISQESEVESALIPPGVSPIQVNDECNLESVIPTPMQHPLDDELINSDEQISQELISHTVEILSNEPTATLPTPLSEVKVSTCIHHDLEETSQPYSGLIQKEAYESLDESSLLLPLNRSPQIDTKNDSSELNLTDEESSGSHQRDKEILNSISPAPIVSNNDAEMDRITGELRSIDDREIQEQNTDVCPICQRSLLEFQSVQAKENHVNRCLDVATQSSPSMLTLGESQASITSKCNYVEKCMICQENISYMTEYRKSQHINTCLDGKQQEKPIKTEPNVIRQQGAIVTTSQPDNKGIHCLLNIPNCPSCQNPWLAKWTTIEARVFHLKCCAKLRKLTYSQLIIQMNQLGMEQSWVAESPEESFEHVQEDLKQRRSREFQVAFLEADEDFTEDVVIQPLPNITIRKARKIKPESDEDLQYALAMSTSLYQDHKDVFVPKQKRKRLDIDKIPTRILPPVEAILYSQVKAEPWLAQTGDLPKPNSHGKRSDLKWWNLQACDSNEVSDTTFTNEFFRRVLRQENYA</sequence>
<keyword evidence="3" id="KW-1185">Reference proteome</keyword>
<evidence type="ECO:0000256" key="1">
    <source>
        <dbReference type="SAM" id="MobiDB-lite"/>
    </source>
</evidence>
<evidence type="ECO:0000313" key="3">
    <source>
        <dbReference type="Proteomes" id="UP001479436"/>
    </source>
</evidence>
<reference evidence="2 3" key="1">
    <citation type="submission" date="2023-04" db="EMBL/GenBank/DDBJ databases">
        <title>Genome of Basidiobolus ranarum AG-B5.</title>
        <authorList>
            <person name="Stajich J.E."/>
            <person name="Carter-House D."/>
            <person name="Gryganskyi A."/>
        </authorList>
    </citation>
    <scope>NUCLEOTIDE SEQUENCE [LARGE SCALE GENOMIC DNA]</scope>
    <source>
        <strain evidence="2 3">AG-B5</strain>
    </source>
</reference>